<proteinExistence type="predicted"/>
<dbReference type="RefSeq" id="WP_013839601.1">
    <property type="nucleotide sequence ID" value="NC_015588.1"/>
</dbReference>
<evidence type="ECO:0000259" key="3">
    <source>
        <dbReference type="Pfam" id="PF13828"/>
    </source>
</evidence>
<keyword evidence="2" id="KW-0812">Transmembrane</keyword>
<keyword evidence="5" id="KW-1185">Reference proteome</keyword>
<feature type="region of interest" description="Disordered" evidence="1">
    <location>
        <begin position="1"/>
        <end position="86"/>
    </location>
</feature>
<protein>
    <recommendedName>
        <fullName evidence="3">DUF4190 domain-containing protein</fullName>
    </recommendedName>
</protein>
<dbReference type="AlphaFoldDB" id="F6FSP8"/>
<feature type="transmembrane region" description="Helical" evidence="2">
    <location>
        <begin position="110"/>
        <end position="134"/>
    </location>
</feature>
<dbReference type="Pfam" id="PF13828">
    <property type="entry name" value="DUF4190"/>
    <property type="match status" value="1"/>
</dbReference>
<dbReference type="STRING" id="743718.Isova_2500"/>
<gene>
    <name evidence="4" type="ordered locus">Isova_2500</name>
</gene>
<keyword evidence="2" id="KW-1133">Transmembrane helix</keyword>
<sequence length="196" mass="20086">MSNDHGDAVDPNDPYRPAPPSGSGSTLPPNYSPAPSGYEVNPTGGVEMPGTGARGAQPPADPDPYGRSGQDSGGGTPPYYHSQTGYRDAPPEPMYAAYGQQRFSRGTDGFAIAALVTGILGMAIIPLVLGMIALSRIGRTGQEGRGLAIAGIVLGVLGTIGWVLAIVFLFAIFSALEQGGYEMYDLGLGAVLTATV</sequence>
<dbReference type="KEGG" id="iva:Isova_2500"/>
<evidence type="ECO:0000313" key="5">
    <source>
        <dbReference type="Proteomes" id="UP000009236"/>
    </source>
</evidence>
<evidence type="ECO:0000256" key="1">
    <source>
        <dbReference type="SAM" id="MobiDB-lite"/>
    </source>
</evidence>
<keyword evidence="2" id="KW-0472">Membrane</keyword>
<organism evidence="5">
    <name type="scientific">Isoptericola variabilis (strain 225)</name>
    <dbReference type="NCBI Taxonomy" id="743718"/>
    <lineage>
        <taxon>Bacteria</taxon>
        <taxon>Bacillati</taxon>
        <taxon>Actinomycetota</taxon>
        <taxon>Actinomycetes</taxon>
        <taxon>Micrococcales</taxon>
        <taxon>Promicromonosporaceae</taxon>
        <taxon>Isoptericola</taxon>
    </lineage>
</organism>
<dbReference type="InterPro" id="IPR025241">
    <property type="entry name" value="DUF4190"/>
</dbReference>
<dbReference type="Proteomes" id="UP000009236">
    <property type="component" value="Chromosome"/>
</dbReference>
<accession>F6FSP8</accession>
<dbReference type="HOGENOM" id="CLU_1651517_0_0_11"/>
<feature type="domain" description="DUF4190" evidence="3">
    <location>
        <begin position="111"/>
        <end position="165"/>
    </location>
</feature>
<name>F6FSP8_ISOV2</name>
<reference evidence="4 5" key="1">
    <citation type="submission" date="2011-05" db="EMBL/GenBank/DDBJ databases">
        <title>Complete sequence of Isoptericola variabilis 225.</title>
        <authorList>
            <consortium name="US DOE Joint Genome Institute"/>
            <person name="Lucas S."/>
            <person name="Han J."/>
            <person name="Lapidus A."/>
            <person name="Cheng J.-F."/>
            <person name="Goodwin L."/>
            <person name="Pitluck S."/>
            <person name="Peters L."/>
            <person name="Mikhailova N."/>
            <person name="Zeytun A."/>
            <person name="Han C."/>
            <person name="Tapia R."/>
            <person name="Land M."/>
            <person name="Hauser L."/>
            <person name="Kyrpides N."/>
            <person name="Ivanova N."/>
            <person name="Pagani I."/>
            <person name="Siebers A."/>
            <person name="Allgaier M."/>
            <person name="Thelen M."/>
            <person name="Hugenholtz P."/>
            <person name="Gladden J."/>
            <person name="Woyke T."/>
        </authorList>
    </citation>
    <scope>NUCLEOTIDE SEQUENCE [LARGE SCALE GENOMIC DNA]</scope>
    <source>
        <strain evidence="5">225</strain>
    </source>
</reference>
<dbReference type="EMBL" id="CP002810">
    <property type="protein sequence ID" value="AEG45210.1"/>
    <property type="molecule type" value="Genomic_DNA"/>
</dbReference>
<feature type="transmembrane region" description="Helical" evidence="2">
    <location>
        <begin position="146"/>
        <end position="176"/>
    </location>
</feature>
<evidence type="ECO:0000313" key="4">
    <source>
        <dbReference type="EMBL" id="AEG45210.1"/>
    </source>
</evidence>
<dbReference type="eggNOG" id="ENOG5030UED">
    <property type="taxonomic scope" value="Bacteria"/>
</dbReference>
<evidence type="ECO:0000256" key="2">
    <source>
        <dbReference type="SAM" id="Phobius"/>
    </source>
</evidence>